<dbReference type="SUPFAM" id="SSF55166">
    <property type="entry name" value="Hedgehog/DD-peptidase"/>
    <property type="match status" value="1"/>
</dbReference>
<evidence type="ECO:0000313" key="9">
    <source>
        <dbReference type="Proteomes" id="UP001217485"/>
    </source>
</evidence>
<dbReference type="Pfam" id="PF03411">
    <property type="entry name" value="Peptidase_M74"/>
    <property type="match status" value="1"/>
</dbReference>
<gene>
    <name evidence="8" type="ORF">POL72_14430</name>
</gene>
<dbReference type="InterPro" id="IPR009045">
    <property type="entry name" value="Zn_M74/Hedgehog-like"/>
</dbReference>
<organism evidence="8 9">
    <name type="scientific">Sorangium atrum</name>
    <dbReference type="NCBI Taxonomy" id="2995308"/>
    <lineage>
        <taxon>Bacteria</taxon>
        <taxon>Pseudomonadati</taxon>
        <taxon>Myxococcota</taxon>
        <taxon>Polyangia</taxon>
        <taxon>Polyangiales</taxon>
        <taxon>Polyangiaceae</taxon>
        <taxon>Sorangium</taxon>
    </lineage>
</organism>
<keyword evidence="6" id="KW-0862">Zinc</keyword>
<keyword evidence="2" id="KW-0479">Metal-binding</keyword>
<protein>
    <submittedName>
        <fullName evidence="8">Penicillin-insensitive murein endopeptidase</fullName>
    </submittedName>
</protein>
<sequence>MKLFQVLRGAPPAVAPRATSASRRAWKRLAVAAGLLLVAPVVVAHGRVWLDGAVPSESVGGSARGRLLHGHPIRPSGPGYVTYSYLGASLGRQYVHGAVRGALEEAFAACAAARPGRRFVVGETGHRDGGRFWPHRTHQNGLSVDIFVPLRDGAGRPADVSTYPWNKLGYGLEFDAQGRWGELMIDFDDLARLLSALDEKARPRKLRIQRIFLAPEYVPLLLASPAGRKLGSLAGAIPLGPVWWRHDEHVHIDFAFAAGGPL</sequence>
<keyword evidence="1" id="KW-0645">Protease</keyword>
<keyword evidence="4" id="KW-0574">Periplasm</keyword>
<keyword evidence="7" id="KW-0482">Metalloprotease</keyword>
<keyword evidence="9" id="KW-1185">Reference proteome</keyword>
<evidence type="ECO:0000313" key="8">
    <source>
        <dbReference type="EMBL" id="MDC0678938.1"/>
    </source>
</evidence>
<evidence type="ECO:0000256" key="1">
    <source>
        <dbReference type="ARBA" id="ARBA00022670"/>
    </source>
</evidence>
<evidence type="ECO:0000256" key="7">
    <source>
        <dbReference type="ARBA" id="ARBA00023049"/>
    </source>
</evidence>
<keyword evidence="5" id="KW-0378">Hydrolase</keyword>
<dbReference type="Gene3D" id="3.30.1380.10">
    <property type="match status" value="1"/>
</dbReference>
<evidence type="ECO:0000256" key="5">
    <source>
        <dbReference type="ARBA" id="ARBA00022801"/>
    </source>
</evidence>
<evidence type="ECO:0000256" key="3">
    <source>
        <dbReference type="ARBA" id="ARBA00022729"/>
    </source>
</evidence>
<dbReference type="InterPro" id="IPR005073">
    <property type="entry name" value="Peptidase_M74"/>
</dbReference>
<evidence type="ECO:0000256" key="6">
    <source>
        <dbReference type="ARBA" id="ARBA00022833"/>
    </source>
</evidence>
<accession>A0ABT5BZT3</accession>
<name>A0ABT5BZT3_9BACT</name>
<comment type="caution">
    <text evidence="8">The sequence shown here is derived from an EMBL/GenBank/DDBJ whole genome shotgun (WGS) entry which is preliminary data.</text>
</comment>
<dbReference type="RefSeq" id="WP_272095799.1">
    <property type="nucleotide sequence ID" value="NZ_JAQNDK010000001.1"/>
</dbReference>
<dbReference type="EMBL" id="JAQNDK010000001">
    <property type="protein sequence ID" value="MDC0678938.1"/>
    <property type="molecule type" value="Genomic_DNA"/>
</dbReference>
<evidence type="ECO:0000256" key="2">
    <source>
        <dbReference type="ARBA" id="ARBA00022723"/>
    </source>
</evidence>
<proteinExistence type="predicted"/>
<evidence type="ECO:0000256" key="4">
    <source>
        <dbReference type="ARBA" id="ARBA00022764"/>
    </source>
</evidence>
<dbReference type="Proteomes" id="UP001217485">
    <property type="component" value="Unassembled WGS sequence"/>
</dbReference>
<keyword evidence="3" id="KW-0732">Signal</keyword>
<reference evidence="8 9" key="1">
    <citation type="submission" date="2023-01" db="EMBL/GenBank/DDBJ databases">
        <title>Minimal conservation of predation-associated metabolite biosynthetic gene clusters underscores biosynthetic potential of Myxococcota including descriptions for ten novel species: Archangium lansinium sp. nov., Myxococcus landrumus sp. nov., Nannocystis bai.</title>
        <authorList>
            <person name="Ahearne A."/>
            <person name="Stevens C."/>
            <person name="Dowd S."/>
        </authorList>
    </citation>
    <scope>NUCLEOTIDE SEQUENCE [LARGE SCALE GENOMIC DNA]</scope>
    <source>
        <strain evidence="8 9">WIWO2</strain>
    </source>
</reference>